<name>A0A3P8X0P5_CYNSE</name>
<reference evidence="8 9" key="1">
    <citation type="journal article" date="2014" name="Nat. Genet.">
        <title>Whole-genome sequence of a flatfish provides insights into ZW sex chromosome evolution and adaptation to a benthic lifestyle.</title>
        <authorList>
            <person name="Chen S."/>
            <person name="Zhang G."/>
            <person name="Shao C."/>
            <person name="Huang Q."/>
            <person name="Liu G."/>
            <person name="Zhang P."/>
            <person name="Song W."/>
            <person name="An N."/>
            <person name="Chalopin D."/>
            <person name="Volff J.N."/>
            <person name="Hong Y."/>
            <person name="Li Q."/>
            <person name="Sha Z."/>
            <person name="Zhou H."/>
            <person name="Xie M."/>
            <person name="Yu Q."/>
            <person name="Liu Y."/>
            <person name="Xiang H."/>
            <person name="Wang N."/>
            <person name="Wu K."/>
            <person name="Yang C."/>
            <person name="Zhou Q."/>
            <person name="Liao X."/>
            <person name="Yang L."/>
            <person name="Hu Q."/>
            <person name="Zhang J."/>
            <person name="Meng L."/>
            <person name="Jin L."/>
            <person name="Tian Y."/>
            <person name="Lian J."/>
            <person name="Yang J."/>
            <person name="Miao G."/>
            <person name="Liu S."/>
            <person name="Liang Z."/>
            <person name="Yan F."/>
            <person name="Li Y."/>
            <person name="Sun B."/>
            <person name="Zhang H."/>
            <person name="Zhang J."/>
            <person name="Zhu Y."/>
            <person name="Du M."/>
            <person name="Zhao Y."/>
            <person name="Schartl M."/>
            <person name="Tang Q."/>
            <person name="Wang J."/>
        </authorList>
    </citation>
    <scope>NUCLEOTIDE SEQUENCE</scope>
</reference>
<feature type="domain" description="RBD" evidence="7">
    <location>
        <begin position="641"/>
        <end position="708"/>
    </location>
</feature>
<feature type="region of interest" description="Disordered" evidence="3">
    <location>
        <begin position="1"/>
        <end position="38"/>
    </location>
</feature>
<dbReference type="PANTHER" id="PTHR46001">
    <property type="entry name" value="TIAM (MAMMALIAN TUMOR INVASION AND METASTASIS FACTOR) HOMOLOG"/>
    <property type="match status" value="1"/>
</dbReference>
<feature type="domain" description="DH" evidence="5">
    <location>
        <begin position="936"/>
        <end position="1130"/>
    </location>
</feature>
<dbReference type="OMA" id="YKEIEIY"/>
<protein>
    <submittedName>
        <fullName evidence="8">TIAM Rac1 associated GEF 1</fullName>
    </submittedName>
</protein>
<evidence type="ECO:0000259" key="6">
    <source>
        <dbReference type="PROSITE" id="PS50106"/>
    </source>
</evidence>
<dbReference type="SUPFAM" id="SSF50729">
    <property type="entry name" value="PH domain-like"/>
    <property type="match status" value="2"/>
</dbReference>
<dbReference type="PROSITE" id="PS50106">
    <property type="entry name" value="PDZ"/>
    <property type="match status" value="1"/>
</dbReference>
<dbReference type="InterPro" id="IPR055230">
    <property type="entry name" value="PH_Tiam1/2"/>
</dbReference>
<dbReference type="InterPro" id="IPR040655">
    <property type="entry name" value="TIAM1_CC-Ex"/>
</dbReference>
<dbReference type="PANTHER" id="PTHR46001:SF1">
    <property type="entry name" value="RHO GUANINE NUCLEOTIDE EXCHANGE FACTOR TIAM1"/>
    <property type="match status" value="1"/>
</dbReference>
<feature type="region of interest" description="Disordered" evidence="3">
    <location>
        <begin position="228"/>
        <end position="256"/>
    </location>
</feature>
<feature type="region of interest" description="Disordered" evidence="3">
    <location>
        <begin position="1358"/>
        <end position="1392"/>
    </location>
</feature>
<reference evidence="8" key="3">
    <citation type="submission" date="2025-09" db="UniProtKB">
        <authorList>
            <consortium name="Ensembl"/>
        </authorList>
    </citation>
    <scope>IDENTIFICATION</scope>
</reference>
<dbReference type="InterPro" id="IPR001849">
    <property type="entry name" value="PH_domain"/>
</dbReference>
<dbReference type="PROSITE" id="PS50010">
    <property type="entry name" value="DH_2"/>
    <property type="match status" value="1"/>
</dbReference>
<dbReference type="Pfam" id="PF02196">
    <property type="entry name" value="RBD"/>
    <property type="match status" value="1"/>
</dbReference>
<feature type="region of interest" description="Disordered" evidence="3">
    <location>
        <begin position="902"/>
        <end position="929"/>
    </location>
</feature>
<dbReference type="Pfam" id="PF23014">
    <property type="entry name" value="PH_Tiam1"/>
    <property type="match status" value="1"/>
</dbReference>
<feature type="domain" description="PDZ" evidence="6">
    <location>
        <begin position="721"/>
        <end position="786"/>
    </location>
</feature>
<dbReference type="InterPro" id="IPR043537">
    <property type="entry name" value="Tiam1/Tiam2/Sif"/>
</dbReference>
<evidence type="ECO:0000259" key="4">
    <source>
        <dbReference type="PROSITE" id="PS50003"/>
    </source>
</evidence>
<evidence type="ECO:0000256" key="1">
    <source>
        <dbReference type="ARBA" id="ARBA00022658"/>
    </source>
</evidence>
<dbReference type="SMART" id="SM00455">
    <property type="entry name" value="RBD"/>
    <property type="match status" value="1"/>
</dbReference>
<dbReference type="InParanoid" id="A0A3P8X0P5"/>
<dbReference type="SMART" id="SM00233">
    <property type="entry name" value="PH"/>
    <property type="match status" value="2"/>
</dbReference>
<dbReference type="InterPro" id="IPR000219">
    <property type="entry name" value="DH_dom"/>
</dbReference>
<dbReference type="Ensembl" id="ENSCSET00000030899.1">
    <property type="protein sequence ID" value="ENSCSEP00000030495.1"/>
    <property type="gene ID" value="ENSCSEG00000019524.1"/>
</dbReference>
<dbReference type="InterPro" id="IPR001331">
    <property type="entry name" value="GDS_CDC24_CS"/>
</dbReference>
<dbReference type="STRING" id="244447.ENSCSEP00000030495"/>
<dbReference type="Pfam" id="PF00595">
    <property type="entry name" value="PDZ"/>
    <property type="match status" value="1"/>
</dbReference>
<dbReference type="CDD" id="cd01255">
    <property type="entry name" value="PH2_Tiam1_2"/>
    <property type="match status" value="1"/>
</dbReference>
<dbReference type="Pfam" id="PF18385">
    <property type="entry name" value="Tiam_CC_Ex"/>
    <property type="match status" value="1"/>
</dbReference>
<reference evidence="8" key="2">
    <citation type="submission" date="2025-08" db="UniProtKB">
        <authorList>
            <consortium name="Ensembl"/>
        </authorList>
    </citation>
    <scope>IDENTIFICATION</scope>
</reference>
<evidence type="ECO:0000256" key="3">
    <source>
        <dbReference type="SAM" id="MobiDB-lite"/>
    </source>
</evidence>
<dbReference type="Gene3D" id="6.10.140.680">
    <property type="match status" value="1"/>
</dbReference>
<evidence type="ECO:0000313" key="9">
    <source>
        <dbReference type="Proteomes" id="UP000265120"/>
    </source>
</evidence>
<dbReference type="InterPro" id="IPR011993">
    <property type="entry name" value="PH-like_dom_sf"/>
</dbReference>
<accession>A0A3P8X0P5</accession>
<keyword evidence="1" id="KW-0344">Guanine-nucleotide releasing factor</keyword>
<dbReference type="Gene3D" id="1.20.900.10">
    <property type="entry name" value="Dbl homology (DH) domain"/>
    <property type="match status" value="1"/>
</dbReference>
<evidence type="ECO:0000256" key="2">
    <source>
        <dbReference type="ARBA" id="ARBA00022737"/>
    </source>
</evidence>
<dbReference type="Proteomes" id="UP000265120">
    <property type="component" value="Chromosome 19"/>
</dbReference>
<dbReference type="InterPro" id="IPR003116">
    <property type="entry name" value="RBD_dom"/>
</dbReference>
<feature type="compositionally biased region" description="Low complexity" evidence="3">
    <location>
        <begin position="902"/>
        <end position="917"/>
    </location>
</feature>
<feature type="compositionally biased region" description="Gly residues" evidence="3">
    <location>
        <begin position="239"/>
        <end position="254"/>
    </location>
</feature>
<evidence type="ECO:0000259" key="7">
    <source>
        <dbReference type="PROSITE" id="PS50898"/>
    </source>
</evidence>
<dbReference type="Gene3D" id="2.30.29.30">
    <property type="entry name" value="Pleckstrin-homology domain (PH domain)/Phosphotyrosine-binding domain (PTB)"/>
    <property type="match status" value="2"/>
</dbReference>
<dbReference type="InterPro" id="IPR001478">
    <property type="entry name" value="PDZ"/>
</dbReference>
<feature type="region of interest" description="Disordered" evidence="3">
    <location>
        <begin position="51"/>
        <end position="132"/>
    </location>
</feature>
<feature type="compositionally biased region" description="Basic and acidic residues" evidence="3">
    <location>
        <begin position="111"/>
        <end position="126"/>
    </location>
</feature>
<dbReference type="GO" id="GO:0007264">
    <property type="term" value="P:small GTPase-mediated signal transduction"/>
    <property type="evidence" value="ECO:0007669"/>
    <property type="project" value="InterPro"/>
</dbReference>
<dbReference type="InterPro" id="IPR036034">
    <property type="entry name" value="PDZ_sf"/>
</dbReference>
<evidence type="ECO:0000259" key="5">
    <source>
        <dbReference type="PROSITE" id="PS50010"/>
    </source>
</evidence>
<feature type="domain" description="PH" evidence="4">
    <location>
        <begin position="313"/>
        <end position="421"/>
    </location>
</feature>
<dbReference type="FunFam" id="2.30.29.30:FF:000065">
    <property type="entry name" value="T cell lymphoma invasion and metastasis 1"/>
    <property type="match status" value="1"/>
</dbReference>
<organism evidence="8 9">
    <name type="scientific">Cynoglossus semilaevis</name>
    <name type="common">Tongue sole</name>
    <dbReference type="NCBI Taxonomy" id="244447"/>
    <lineage>
        <taxon>Eukaryota</taxon>
        <taxon>Metazoa</taxon>
        <taxon>Chordata</taxon>
        <taxon>Craniata</taxon>
        <taxon>Vertebrata</taxon>
        <taxon>Euteleostomi</taxon>
        <taxon>Actinopterygii</taxon>
        <taxon>Neopterygii</taxon>
        <taxon>Teleostei</taxon>
        <taxon>Neoteleostei</taxon>
        <taxon>Acanthomorphata</taxon>
        <taxon>Carangaria</taxon>
        <taxon>Pleuronectiformes</taxon>
        <taxon>Pleuronectoidei</taxon>
        <taxon>Cynoglossidae</taxon>
        <taxon>Cynoglossinae</taxon>
        <taxon>Cynoglossus</taxon>
    </lineage>
</organism>
<evidence type="ECO:0000313" key="8">
    <source>
        <dbReference type="Ensembl" id="ENSCSEP00000030495.1"/>
    </source>
</evidence>
<keyword evidence="2" id="KW-0677">Repeat</keyword>
<dbReference type="GeneTree" id="ENSGT00940000156294"/>
<dbReference type="PROSITE" id="PS50898">
    <property type="entry name" value="RBD"/>
    <property type="match status" value="1"/>
</dbReference>
<proteinExistence type="predicted"/>
<dbReference type="SMART" id="SM00325">
    <property type="entry name" value="RhoGEF"/>
    <property type="match status" value="1"/>
</dbReference>
<dbReference type="SMART" id="SM00228">
    <property type="entry name" value="PDZ"/>
    <property type="match status" value="1"/>
</dbReference>
<dbReference type="Pfam" id="PF00621">
    <property type="entry name" value="RhoGEF"/>
    <property type="match status" value="1"/>
</dbReference>
<dbReference type="GO" id="GO:0005829">
    <property type="term" value="C:cytosol"/>
    <property type="evidence" value="ECO:0007669"/>
    <property type="project" value="TreeGrafter"/>
</dbReference>
<dbReference type="GO" id="GO:0005085">
    <property type="term" value="F:guanyl-nucleotide exchange factor activity"/>
    <property type="evidence" value="ECO:0007669"/>
    <property type="project" value="UniProtKB-KW"/>
</dbReference>
<dbReference type="SUPFAM" id="SSF48065">
    <property type="entry name" value="DBL homology domain (DH-domain)"/>
    <property type="match status" value="1"/>
</dbReference>
<dbReference type="SUPFAM" id="SSF50156">
    <property type="entry name" value="PDZ domain-like"/>
    <property type="match status" value="1"/>
</dbReference>
<dbReference type="GO" id="GO:0005886">
    <property type="term" value="C:plasma membrane"/>
    <property type="evidence" value="ECO:0007669"/>
    <property type="project" value="TreeGrafter"/>
</dbReference>
<dbReference type="Gene3D" id="2.30.42.10">
    <property type="match status" value="1"/>
</dbReference>
<dbReference type="PROSITE" id="PS00741">
    <property type="entry name" value="DH_1"/>
    <property type="match status" value="1"/>
</dbReference>
<dbReference type="InterPro" id="IPR035899">
    <property type="entry name" value="DBL_dom_sf"/>
</dbReference>
<feature type="region of interest" description="Disordered" evidence="3">
    <location>
        <begin position="849"/>
        <end position="883"/>
    </location>
</feature>
<dbReference type="Pfam" id="PF00169">
    <property type="entry name" value="PH"/>
    <property type="match status" value="1"/>
</dbReference>
<dbReference type="PROSITE" id="PS50003">
    <property type="entry name" value="PH_DOMAIN"/>
    <property type="match status" value="1"/>
</dbReference>
<dbReference type="CDD" id="cd00160">
    <property type="entry name" value="RhoGEF"/>
    <property type="match status" value="1"/>
</dbReference>
<dbReference type="FunFam" id="1.20.900.10:FF:000012">
    <property type="entry name" value="T cell lymphoma invasion and metastasis 1"/>
    <property type="match status" value="1"/>
</dbReference>
<dbReference type="CDD" id="cd01230">
    <property type="entry name" value="PH1_Tiam1_2"/>
    <property type="match status" value="1"/>
</dbReference>
<keyword evidence="9" id="KW-1185">Reference proteome</keyword>
<sequence length="1531" mass="169306">MGEGEGDGNGPGEERYLQRMNEGPGEGGGFLKKRSKSADMWREDSLEFSLSDLSQEHLTSTEEIVGGGEEVEAEKFTGPGAGSAERASSLDHLCSQRSPGLRGHRGRLLKTRREADRDGDGQREEGLMSPAEEDVGGYGAFTLPCRRSHCLSEGLAGLGIPAAPCPAFQGRRAQTTQDICGVLGEGSEYGDSGIDGVTAEMDGDGELVSRRCKAMSASFSVYSAAESSVFNGSDSGSSSAGGGDGRGGEGGRGGVYENFRKELDNQAWTQGRDCTEDVGSAVSDEQSSGTLSSAFPSDTLIGCAQGTVRKAGALAVKNFLVHKKNKKVEPATRRKWKHYWVSLKGCTLFLYDSDSRSGIDHNSVPKHALWVENSIVQAVPEHPKKDFVFCLSNSVGDAFLFQTSGQTELENWITAIHSACAAALARQHHREDTVKLLRTEIRKLEQKIDMDEKMKKMGDMQLSTVTDSKKRKTILEQIFLWEQNLEQFHMDLFRCRCYLASLQGSEPPNPKRLLGFASRPTKLAMGRLGIFSVSSFHALVSARTESSTRRKNQAPPRTFSKRRSRFSSLWGLDTVSKRKTKGHPSINQVFVSSTESTKKPLERMVEVDSATEKSKEKEGCEKSLPQQNPDCSYIWVPENLTPSWVCLPNNQPVLFIIQPGDSALEVLSSICKTHKIDRPGHYLRLKVCVENQMFFYVPKLEDDIYDVVYKEIEIRPKVTKLIRFDQSDSCADGYGFSVAVIDEDGTQQLHITEVKAGGVASAKGLNPGDEILLLNGKAASALQMDDLKAAFVNQALTLCVSALPQLDPQVLCSLPPRRSDGEQETATDFYSQSHEDILDEVSGLTVESMDEGVDGQGRPNLQSPEDQEDRSLSGPGQKNSDAVPAFCRSQHDMNPLECPISCSSSSSSSSLTPSPVSAFPPTPGAAAQRQLSHADKLRKVINELVETEKTYVKDLSCLIECYLTPLQKESFLTQDELDVLFGNLGEMVEFQVEFLRTLEDGIRLVPDLDRLERVEQFKKVLFSLGGSFLYYADRFKIYSAFCASHTKVPKVLAKAKTDPDFKAFLAERNPRQQHSSTLESYLIKPIQRVLKYPLLLRELYSLTDPDSEEHYHLDVAMKAMNKVASHINEMQKLHEEYGAVFDQLINEQTADKKEVVDLSMGDLLLHSTVVWLNPPASLVKSKKDPHLVAFVFKTAVVFVYKDGSKHRKKIGSSHRASVSDDRDPFRFRHMIATDSLQVHALANAEGTPVCEIIHNKSESEGRPERTFQLCCSSPDSKKDFLKAVHSILREKQRRQLLKTESLPPNQQYVPFGGKRLCALKGARPAMNRAASAPSRTLARRKLVRNRFTIDTNLIFHGGNNNNSHSPDDSHQPPCPPLFQPAGLESHKPQEEDTERWVEEQFDLGSYEGQAEVIDVGQMKETDILSDDDEYCKSVRAASAEPAELQGKMEGLVLQDGKTRSHNVNGRLEPGFGIVEDNRINHSDVSGSFSSCGVSSALKLASLKQFAVEEAVSDDIWVRREDFTNGCKSDIF</sequence>